<protein>
    <submittedName>
        <fullName evidence="2">Uncharacterized protein</fullName>
    </submittedName>
</protein>
<feature type="region of interest" description="Disordered" evidence="1">
    <location>
        <begin position="29"/>
        <end position="48"/>
    </location>
</feature>
<dbReference type="AlphaFoldDB" id="A0A7S4CC54"/>
<evidence type="ECO:0000256" key="1">
    <source>
        <dbReference type="SAM" id="MobiDB-lite"/>
    </source>
</evidence>
<evidence type="ECO:0000313" key="2">
    <source>
        <dbReference type="EMBL" id="CAE0793006.1"/>
    </source>
</evidence>
<accession>A0A7S4CC54</accession>
<dbReference type="EMBL" id="HBJA01013077">
    <property type="protein sequence ID" value="CAE0793006.1"/>
    <property type="molecule type" value="Transcribed_RNA"/>
</dbReference>
<sequence length="150" mass="16419">MHDQPFLLCRARPRAGGCLGAVTFCTDSPPPTVQRRSERKGWTDRRPPALDLCSGNPPLVGVSGPLHDGLNPSPSRVHGPKALGRFRTWVGGSWPMHHRPTEERGTIRIRSAMQTQRNASPRGHTCYHQGPTHPMAWYLTGGDAVVGCRG</sequence>
<proteinExistence type="predicted"/>
<reference evidence="2" key="1">
    <citation type="submission" date="2021-01" db="EMBL/GenBank/DDBJ databases">
        <authorList>
            <person name="Corre E."/>
            <person name="Pelletier E."/>
            <person name="Niang G."/>
            <person name="Scheremetjew M."/>
            <person name="Finn R."/>
            <person name="Kale V."/>
            <person name="Holt S."/>
            <person name="Cochrane G."/>
            <person name="Meng A."/>
            <person name="Brown T."/>
            <person name="Cohen L."/>
        </authorList>
    </citation>
    <scope>NUCLEOTIDE SEQUENCE</scope>
    <source>
        <strain evidence="2">CCMP1594</strain>
    </source>
</reference>
<organism evidence="2">
    <name type="scientific">Eutreptiella gymnastica</name>
    <dbReference type="NCBI Taxonomy" id="73025"/>
    <lineage>
        <taxon>Eukaryota</taxon>
        <taxon>Discoba</taxon>
        <taxon>Euglenozoa</taxon>
        <taxon>Euglenida</taxon>
        <taxon>Spirocuta</taxon>
        <taxon>Euglenophyceae</taxon>
        <taxon>Eutreptiales</taxon>
        <taxon>Eutreptiaceae</taxon>
        <taxon>Eutreptiella</taxon>
    </lineage>
</organism>
<name>A0A7S4CC54_9EUGL</name>
<feature type="compositionally biased region" description="Basic and acidic residues" evidence="1">
    <location>
        <begin position="35"/>
        <end position="48"/>
    </location>
</feature>
<gene>
    <name evidence="2" type="ORF">EGYM00163_LOCUS4122</name>
</gene>